<comment type="caution">
    <text evidence="2">The sequence shown here is derived from an EMBL/GenBank/DDBJ whole genome shotgun (WGS) entry which is preliminary data.</text>
</comment>
<gene>
    <name evidence="2" type="ORF">FHS54_000691</name>
</gene>
<keyword evidence="1" id="KW-1133">Transmembrane helix</keyword>
<evidence type="ECO:0000313" key="2">
    <source>
        <dbReference type="EMBL" id="NIJ15742.1"/>
    </source>
</evidence>
<evidence type="ECO:0000313" key="3">
    <source>
        <dbReference type="Proteomes" id="UP000576821"/>
    </source>
</evidence>
<name>A0A846M1D5_9SPHN</name>
<dbReference type="RefSeq" id="WP_167302368.1">
    <property type="nucleotide sequence ID" value="NZ_JAASQR010000001.1"/>
</dbReference>
<evidence type="ECO:0000256" key="1">
    <source>
        <dbReference type="SAM" id="Phobius"/>
    </source>
</evidence>
<keyword evidence="1" id="KW-0472">Membrane</keyword>
<keyword evidence="3" id="KW-1185">Reference proteome</keyword>
<protein>
    <submittedName>
        <fullName evidence="2">Uncharacterized protein</fullName>
    </submittedName>
</protein>
<reference evidence="2 3" key="1">
    <citation type="submission" date="2020-03" db="EMBL/GenBank/DDBJ databases">
        <title>Genomic Encyclopedia of Type Strains, Phase IV (KMG-IV): sequencing the most valuable type-strain genomes for metagenomic binning, comparative biology and taxonomic classification.</title>
        <authorList>
            <person name="Goeker M."/>
        </authorList>
    </citation>
    <scope>NUCLEOTIDE SEQUENCE [LARGE SCALE GENOMIC DNA]</scope>
    <source>
        <strain evidence="2 3">DSM 21299</strain>
    </source>
</reference>
<feature type="transmembrane region" description="Helical" evidence="1">
    <location>
        <begin position="27"/>
        <end position="47"/>
    </location>
</feature>
<accession>A0A846M1D5</accession>
<sequence length="98" mass="10757">MSTHLAAALVSFCLLQIFIVAKMGGSLVLHLGIIVAIGAFAIAARGLERRWEMLDVSGLSPRGLDVRFRRDVAQIWVVSIASGFLWIPIAVIYRFLFG</sequence>
<keyword evidence="1" id="KW-0812">Transmembrane</keyword>
<proteinExistence type="predicted"/>
<dbReference type="Proteomes" id="UP000576821">
    <property type="component" value="Unassembled WGS sequence"/>
</dbReference>
<feature type="transmembrane region" description="Helical" evidence="1">
    <location>
        <begin position="5"/>
        <end position="21"/>
    </location>
</feature>
<organism evidence="2 3">
    <name type="scientific">Sphingobium vermicomposti</name>
    <dbReference type="NCBI Taxonomy" id="529005"/>
    <lineage>
        <taxon>Bacteria</taxon>
        <taxon>Pseudomonadati</taxon>
        <taxon>Pseudomonadota</taxon>
        <taxon>Alphaproteobacteria</taxon>
        <taxon>Sphingomonadales</taxon>
        <taxon>Sphingomonadaceae</taxon>
        <taxon>Sphingobium</taxon>
    </lineage>
</organism>
<dbReference type="AlphaFoldDB" id="A0A846M1D5"/>
<feature type="transmembrane region" description="Helical" evidence="1">
    <location>
        <begin position="75"/>
        <end position="96"/>
    </location>
</feature>
<dbReference type="EMBL" id="JAASQR010000001">
    <property type="protein sequence ID" value="NIJ15742.1"/>
    <property type="molecule type" value="Genomic_DNA"/>
</dbReference>